<dbReference type="Gene3D" id="3.40.50.150">
    <property type="entry name" value="Vaccinia Virus protein VP39"/>
    <property type="match status" value="1"/>
</dbReference>
<keyword evidence="1" id="KW-0489">Methyltransferase</keyword>
<dbReference type="RefSeq" id="WP_160656644.1">
    <property type="nucleotide sequence ID" value="NZ_JBHRWU010000001.1"/>
</dbReference>
<dbReference type="SUPFAM" id="SSF53335">
    <property type="entry name" value="S-adenosyl-L-methionine-dependent methyltransferases"/>
    <property type="match status" value="1"/>
</dbReference>
<keyword evidence="2" id="KW-1185">Reference proteome</keyword>
<keyword evidence="1" id="KW-0808">Transferase</keyword>
<protein>
    <submittedName>
        <fullName evidence="1">Methyltransferase domain-containing protein</fullName>
    </submittedName>
</protein>
<dbReference type="EMBL" id="WUUK01000004">
    <property type="protein sequence ID" value="MXQ51656.1"/>
    <property type="molecule type" value="Genomic_DNA"/>
</dbReference>
<sequence>MCKVCQSQTTTFHHPVFGEYHFCPHCEYISKDEHHMVSAEAELKIYDSHNNSTDNTGYVDFLYHFLNDAVFPYVGENKQALDFGSGPVPVLAQLLEQNHNYVVDIYDLFYAPEKVYQGKNYGLITTTEVVEHLAEPMEYFRQFAKLMKPDGVLAVMTLFHPNDMSLFNNWHYIRDRSHVSFYTAKTMHYIAGKAGLKVIHTDGLRHITFMLDN</sequence>
<evidence type="ECO:0000313" key="1">
    <source>
        <dbReference type="EMBL" id="MXQ51656.1"/>
    </source>
</evidence>
<dbReference type="GO" id="GO:0008168">
    <property type="term" value="F:methyltransferase activity"/>
    <property type="evidence" value="ECO:0007669"/>
    <property type="project" value="UniProtKB-KW"/>
</dbReference>
<dbReference type="AlphaFoldDB" id="A0A6N8U3L6"/>
<proteinExistence type="predicted"/>
<dbReference type="OrthoDB" id="9816564at2"/>
<organism evidence="1 2">
    <name type="scientific">Salinicoccus hispanicus</name>
    <dbReference type="NCBI Taxonomy" id="157225"/>
    <lineage>
        <taxon>Bacteria</taxon>
        <taxon>Bacillati</taxon>
        <taxon>Bacillota</taxon>
        <taxon>Bacilli</taxon>
        <taxon>Bacillales</taxon>
        <taxon>Staphylococcaceae</taxon>
        <taxon>Salinicoccus</taxon>
    </lineage>
</organism>
<comment type="caution">
    <text evidence="1">The sequence shown here is derived from an EMBL/GenBank/DDBJ whole genome shotgun (WGS) entry which is preliminary data.</text>
</comment>
<evidence type="ECO:0000313" key="2">
    <source>
        <dbReference type="Proteomes" id="UP000436284"/>
    </source>
</evidence>
<dbReference type="GO" id="GO:0032259">
    <property type="term" value="P:methylation"/>
    <property type="evidence" value="ECO:0007669"/>
    <property type="project" value="UniProtKB-KW"/>
</dbReference>
<accession>A0A6N8U3L6</accession>
<reference evidence="1 2" key="1">
    <citation type="submission" date="2019-12" db="EMBL/GenBank/DDBJ databases">
        <title>Salinicoccus cyprini sp. nov., isolated from gastro-intestinal tract of mirror carp, Cyprinus carpio var. specularis, collected from Gobind Sagar Reservoir, Himachal Pradesh, India.</title>
        <authorList>
            <person name="Talwar C."/>
            <person name="Singh A.K."/>
            <person name="Lal R."/>
            <person name="Negi R.K."/>
        </authorList>
    </citation>
    <scope>NUCLEOTIDE SEQUENCE [LARGE SCALE GENOMIC DNA]</scope>
    <source>
        <strain evidence="1 2">J-82</strain>
    </source>
</reference>
<dbReference type="Proteomes" id="UP000436284">
    <property type="component" value="Unassembled WGS sequence"/>
</dbReference>
<gene>
    <name evidence="1" type="ORF">GQ671_10315</name>
</gene>
<dbReference type="InterPro" id="IPR029063">
    <property type="entry name" value="SAM-dependent_MTases_sf"/>
</dbReference>
<dbReference type="Pfam" id="PF13489">
    <property type="entry name" value="Methyltransf_23"/>
    <property type="match status" value="1"/>
</dbReference>
<name>A0A6N8U3L6_9STAP</name>